<dbReference type="PRINTS" id="PR00081">
    <property type="entry name" value="GDHRDH"/>
</dbReference>
<comment type="caution">
    <text evidence="4">The sequence shown here is derived from an EMBL/GenBank/DDBJ whole genome shotgun (WGS) entry which is preliminary data.</text>
</comment>
<evidence type="ECO:0000313" key="4">
    <source>
        <dbReference type="EMBL" id="MSR92478.1"/>
    </source>
</evidence>
<dbReference type="PANTHER" id="PTHR43391:SF14">
    <property type="entry name" value="DEHYDROGENASE_REDUCTASE SDR FAMILY PROTEIN 7-LIKE"/>
    <property type="match status" value="1"/>
</dbReference>
<dbReference type="InterPro" id="IPR036291">
    <property type="entry name" value="NAD(P)-bd_dom_sf"/>
</dbReference>
<dbReference type="SUPFAM" id="SSF51735">
    <property type="entry name" value="NAD(P)-binding Rossmann-fold domains"/>
    <property type="match status" value="1"/>
</dbReference>
<protein>
    <submittedName>
        <fullName evidence="4">SDR family NAD(P)-dependent oxidoreductase</fullName>
    </submittedName>
</protein>
<keyword evidence="3" id="KW-0560">Oxidoreductase</keyword>
<dbReference type="Gene3D" id="3.40.50.720">
    <property type="entry name" value="NAD(P)-binding Rossmann-like Domain"/>
    <property type="match status" value="1"/>
</dbReference>
<dbReference type="Pfam" id="PF00106">
    <property type="entry name" value="adh_short"/>
    <property type="match status" value="1"/>
</dbReference>
<dbReference type="InterPro" id="IPR002347">
    <property type="entry name" value="SDR_fam"/>
</dbReference>
<dbReference type="GO" id="GO:0016491">
    <property type="term" value="F:oxidoreductase activity"/>
    <property type="evidence" value="ECO:0007669"/>
    <property type="project" value="UniProtKB-KW"/>
</dbReference>
<evidence type="ECO:0000313" key="5">
    <source>
        <dbReference type="Proteomes" id="UP000460287"/>
    </source>
</evidence>
<organism evidence="4 5">
    <name type="scientific">Inconstantimicrobium porci</name>
    <dbReference type="NCBI Taxonomy" id="2652291"/>
    <lineage>
        <taxon>Bacteria</taxon>
        <taxon>Bacillati</taxon>
        <taxon>Bacillota</taxon>
        <taxon>Clostridia</taxon>
        <taxon>Eubacteriales</taxon>
        <taxon>Clostridiaceae</taxon>
        <taxon>Inconstantimicrobium</taxon>
    </lineage>
</organism>
<dbReference type="EMBL" id="VULX01000032">
    <property type="protein sequence ID" value="MSR92478.1"/>
    <property type="molecule type" value="Genomic_DNA"/>
</dbReference>
<keyword evidence="5" id="KW-1185">Reference proteome</keyword>
<reference evidence="4 5" key="1">
    <citation type="submission" date="2019-08" db="EMBL/GenBank/DDBJ databases">
        <title>In-depth cultivation of the pig gut microbiome towards novel bacterial diversity and tailored functional studies.</title>
        <authorList>
            <person name="Wylensek D."/>
            <person name="Hitch T.C.A."/>
            <person name="Clavel T."/>
        </authorList>
    </citation>
    <scope>NUCLEOTIDE SEQUENCE [LARGE SCALE GENOMIC DNA]</scope>
    <source>
        <strain evidence="4 5">WCA-383-APC-5B</strain>
    </source>
</reference>
<gene>
    <name evidence="4" type="ORF">FYJ33_14025</name>
</gene>
<proteinExistence type="inferred from homology"/>
<name>A0A7X2T2Z4_9CLOT</name>
<dbReference type="PANTHER" id="PTHR43391">
    <property type="entry name" value="RETINOL DEHYDROGENASE-RELATED"/>
    <property type="match status" value="1"/>
</dbReference>
<sequence length="73" mass="7975">MYIIKEDMDYTMKNNFYSISFSCKYELNQFIKQNNGGVIVNVGSVAGLVGVPGNPAYCASKHAVKGYSSSVLL</sequence>
<dbReference type="PRINTS" id="PR00080">
    <property type="entry name" value="SDRFAMILY"/>
</dbReference>
<comment type="similarity">
    <text evidence="1">Belongs to the short-chain dehydrogenases/reductases (SDR) family.</text>
</comment>
<evidence type="ECO:0000256" key="1">
    <source>
        <dbReference type="ARBA" id="ARBA00006484"/>
    </source>
</evidence>
<accession>A0A7X2T2Z4</accession>
<dbReference type="AlphaFoldDB" id="A0A7X2T2Z4"/>
<keyword evidence="2" id="KW-0521">NADP</keyword>
<dbReference type="CDD" id="cd05233">
    <property type="entry name" value="SDR_c"/>
    <property type="match status" value="1"/>
</dbReference>
<evidence type="ECO:0000256" key="3">
    <source>
        <dbReference type="ARBA" id="ARBA00023002"/>
    </source>
</evidence>
<evidence type="ECO:0000256" key="2">
    <source>
        <dbReference type="ARBA" id="ARBA00022857"/>
    </source>
</evidence>
<dbReference type="Proteomes" id="UP000460287">
    <property type="component" value="Unassembled WGS sequence"/>
</dbReference>